<dbReference type="PANTHER" id="PTHR46401">
    <property type="entry name" value="GLYCOSYLTRANSFERASE WBBK-RELATED"/>
    <property type="match status" value="1"/>
</dbReference>
<dbReference type="Gene3D" id="3.40.50.2000">
    <property type="entry name" value="Glycogen Phosphorylase B"/>
    <property type="match status" value="1"/>
</dbReference>
<dbReference type="GO" id="GO:0016757">
    <property type="term" value="F:glycosyltransferase activity"/>
    <property type="evidence" value="ECO:0007669"/>
    <property type="project" value="InterPro"/>
</dbReference>
<dbReference type="SUPFAM" id="SSF53756">
    <property type="entry name" value="UDP-Glycosyltransferase/glycogen phosphorylase"/>
    <property type="match status" value="1"/>
</dbReference>
<evidence type="ECO:0000256" key="1">
    <source>
        <dbReference type="ARBA" id="ARBA00022679"/>
    </source>
</evidence>
<comment type="caution">
    <text evidence="3">The sequence shown here is derived from an EMBL/GenBank/DDBJ whole genome shotgun (WGS) entry which is preliminary data.</text>
</comment>
<name>A0A3N5YQR5_9ALTE</name>
<dbReference type="Proteomes" id="UP000275281">
    <property type="component" value="Unassembled WGS sequence"/>
</dbReference>
<accession>A0A3N5YQR5</accession>
<dbReference type="EMBL" id="RPOK01000001">
    <property type="protein sequence ID" value="RPJ68581.1"/>
    <property type="molecule type" value="Genomic_DNA"/>
</dbReference>
<dbReference type="GO" id="GO:0009103">
    <property type="term" value="P:lipopolysaccharide biosynthetic process"/>
    <property type="evidence" value="ECO:0007669"/>
    <property type="project" value="TreeGrafter"/>
</dbReference>
<evidence type="ECO:0000259" key="2">
    <source>
        <dbReference type="Pfam" id="PF00534"/>
    </source>
</evidence>
<dbReference type="AlphaFoldDB" id="A0A3N5YQR5"/>
<keyword evidence="1 3" id="KW-0808">Transferase</keyword>
<organism evidence="3 4">
    <name type="scientific">Alteromonas sediminis</name>
    <dbReference type="NCBI Taxonomy" id="2259342"/>
    <lineage>
        <taxon>Bacteria</taxon>
        <taxon>Pseudomonadati</taxon>
        <taxon>Pseudomonadota</taxon>
        <taxon>Gammaproteobacteria</taxon>
        <taxon>Alteromonadales</taxon>
        <taxon>Alteromonadaceae</taxon>
        <taxon>Alteromonas/Salinimonas group</taxon>
        <taxon>Alteromonas</taxon>
    </lineage>
</organism>
<dbReference type="PANTHER" id="PTHR46401:SF2">
    <property type="entry name" value="GLYCOSYLTRANSFERASE WBBK-RELATED"/>
    <property type="match status" value="1"/>
</dbReference>
<feature type="domain" description="Glycosyl transferase family 1" evidence="2">
    <location>
        <begin position="218"/>
        <end position="291"/>
    </location>
</feature>
<gene>
    <name evidence="3" type="ORF">DRW07_04040</name>
</gene>
<evidence type="ECO:0000313" key="3">
    <source>
        <dbReference type="EMBL" id="RPJ68581.1"/>
    </source>
</evidence>
<dbReference type="OrthoDB" id="654660at2"/>
<dbReference type="InterPro" id="IPR001296">
    <property type="entry name" value="Glyco_trans_1"/>
</dbReference>
<proteinExistence type="predicted"/>
<reference evidence="3 4" key="1">
    <citation type="submission" date="2018-11" db="EMBL/GenBank/DDBJ databases">
        <authorList>
            <person name="Ye M.-Q."/>
            <person name="Du Z.-J."/>
        </authorList>
    </citation>
    <scope>NUCLEOTIDE SEQUENCE [LARGE SCALE GENOMIC DNA]</scope>
    <source>
        <strain evidence="3 4">U0105</strain>
    </source>
</reference>
<sequence>MQRFHSHESRNDCIAVRILLSNSGRGLKTDAELLRGILEEYGCHVEVCITPAWSERKTVWSHKYARLKSLLPSLCSRFLDSLQVNILGLTKSRTQLQIHLESIAVEYLACSKVNWLIPNQEWMRTQHLCFLRYITSVLCKTKEAQLAIQPYHQDASLVGFSNPLLNKLPTVGECKNRMRQFLHVAGTNRKKGTRSVVAAWRKHPEWPRLNVVIDNTSAIEPLPHNVKVWQRPDDATLTHLRLQCGIVVAPSEVEGYGHIFVEAMAFNQLVLATDAAPMNEVVQAQRGYLIPWQKKQICHLGMRYFVSIKAIEDTVTDVLKAPVDMLLQKARNGRYWSIKNHHAFVSEITDRIDKLRGYELFASALNKPSFTKH</sequence>
<protein>
    <submittedName>
        <fullName evidence="3">Glycosyltransferase</fullName>
    </submittedName>
</protein>
<evidence type="ECO:0000313" key="4">
    <source>
        <dbReference type="Proteomes" id="UP000275281"/>
    </source>
</evidence>
<keyword evidence="4" id="KW-1185">Reference proteome</keyword>
<dbReference type="Pfam" id="PF00534">
    <property type="entry name" value="Glycos_transf_1"/>
    <property type="match status" value="1"/>
</dbReference>
<dbReference type="RefSeq" id="WP_124026582.1">
    <property type="nucleotide sequence ID" value="NZ_JBHRSN010000005.1"/>
</dbReference>